<dbReference type="Pfam" id="PF13387">
    <property type="entry name" value="Lnb_N"/>
    <property type="match status" value="1"/>
</dbReference>
<keyword evidence="1" id="KW-1133">Transmembrane helix</keyword>
<feature type="transmembrane region" description="Helical" evidence="1">
    <location>
        <begin position="290"/>
        <end position="308"/>
    </location>
</feature>
<feature type="transmembrane region" description="Helical" evidence="1">
    <location>
        <begin position="343"/>
        <end position="363"/>
    </location>
</feature>
<keyword evidence="2" id="KW-0732">Signal</keyword>
<feature type="domain" description="Lnb-like transmembrane" evidence="4">
    <location>
        <begin position="258"/>
        <end position="387"/>
    </location>
</feature>
<evidence type="ECO:0000256" key="1">
    <source>
        <dbReference type="SAM" id="Phobius"/>
    </source>
</evidence>
<dbReference type="Proteomes" id="UP000732105">
    <property type="component" value="Unassembled WGS sequence"/>
</dbReference>
<evidence type="ECO:0000259" key="4">
    <source>
        <dbReference type="Pfam" id="PF25221"/>
    </source>
</evidence>
<keyword evidence="1" id="KW-0812">Transmembrane</keyword>
<feature type="chain" id="PRO_5046011130" evidence="2">
    <location>
        <begin position="24"/>
        <end position="394"/>
    </location>
</feature>
<evidence type="ECO:0000313" key="6">
    <source>
        <dbReference type="Proteomes" id="UP000732105"/>
    </source>
</evidence>
<comment type="caution">
    <text evidence="5">The sequence shown here is derived from an EMBL/GenBank/DDBJ whole genome shotgun (WGS) entry which is preliminary data.</text>
</comment>
<feature type="transmembrane region" description="Helical" evidence="1">
    <location>
        <begin position="320"/>
        <end position="336"/>
    </location>
</feature>
<name>A0ABX1WS82_9BACT</name>
<evidence type="ECO:0000256" key="2">
    <source>
        <dbReference type="SAM" id="SignalP"/>
    </source>
</evidence>
<dbReference type="Pfam" id="PF25221">
    <property type="entry name" value="5TMH_Lnb"/>
    <property type="match status" value="1"/>
</dbReference>
<feature type="transmembrane region" description="Helical" evidence="1">
    <location>
        <begin position="260"/>
        <end position="278"/>
    </location>
</feature>
<accession>A0ABX1WS82</accession>
<dbReference type="InterPro" id="IPR025178">
    <property type="entry name" value="Lnb_N"/>
</dbReference>
<organism evidence="5 6">
    <name type="scientific">Marinifilum caeruleilacunae</name>
    <dbReference type="NCBI Taxonomy" id="2499076"/>
    <lineage>
        <taxon>Bacteria</taxon>
        <taxon>Pseudomonadati</taxon>
        <taxon>Bacteroidota</taxon>
        <taxon>Bacteroidia</taxon>
        <taxon>Marinilabiliales</taxon>
        <taxon>Marinifilaceae</taxon>
    </lineage>
</organism>
<keyword evidence="1" id="KW-0472">Membrane</keyword>
<reference evidence="5 6" key="1">
    <citation type="submission" date="2018-12" db="EMBL/GenBank/DDBJ databases">
        <title>Marinifilum JC070 sp. nov., a marine bacterium isolated from Yongle Blue Hole in the South China Sea.</title>
        <authorList>
            <person name="Fu T."/>
        </authorList>
    </citation>
    <scope>NUCLEOTIDE SEQUENCE [LARGE SCALE GENOMIC DNA]</scope>
    <source>
        <strain evidence="5 6">JC070</strain>
    </source>
</reference>
<sequence length="394" mass="46088">MKRFIFFIGLLALSLLSHTKLSAKELSEQSEVSLLTCTPGEEIYSHWGHSALRFRDPQNRIDLVFNYGTFNFRTPNFYTKFARGKLKYRLAYETYRDFLPEYMQSGQGVTEQKLNLNLESRRKLFKAVVENYRPENRYYSYDFLFDNCSTRIRDIIEASVDGKIVYKENNIQPKSFWNLLDEYMENSRWVYLGIHLILGSPCDVEASPYQYMFLPDYMMYAFADANIVTNGQSMPLVANTQEVLQPAIDYKMTIWYKRPGFIFGVLALLIGLVSLFSLKKKRNYHIIDHLLFGATGLLGWVIIFLWFFTDHQATGPNWNILWALPFHFPMANIFLFKKSKTSYYYFFGLSIMLLLILASWSIIPQSLPNAMLPIVALLLIRSLFIIKKLKIKSI</sequence>
<dbReference type="InterPro" id="IPR057436">
    <property type="entry name" value="5TMH_Lnb"/>
</dbReference>
<feature type="signal peptide" evidence="2">
    <location>
        <begin position="1"/>
        <end position="23"/>
    </location>
</feature>
<protein>
    <submittedName>
        <fullName evidence="5">DUF4105 domain-containing protein</fullName>
    </submittedName>
</protein>
<evidence type="ECO:0000313" key="5">
    <source>
        <dbReference type="EMBL" id="NOU58964.1"/>
    </source>
</evidence>
<dbReference type="EMBL" id="RZNH01000004">
    <property type="protein sequence ID" value="NOU58964.1"/>
    <property type="molecule type" value="Genomic_DNA"/>
</dbReference>
<keyword evidence="6" id="KW-1185">Reference proteome</keyword>
<gene>
    <name evidence="5" type="ORF">ELS83_03970</name>
</gene>
<evidence type="ECO:0000259" key="3">
    <source>
        <dbReference type="Pfam" id="PF13387"/>
    </source>
</evidence>
<proteinExistence type="predicted"/>
<feature type="domain" description="Lnb N-terminal periplasmic" evidence="3">
    <location>
        <begin position="31"/>
        <end position="167"/>
    </location>
</feature>
<dbReference type="RefSeq" id="WP_171594242.1">
    <property type="nucleotide sequence ID" value="NZ_RZNH01000004.1"/>
</dbReference>
<feature type="transmembrane region" description="Helical" evidence="1">
    <location>
        <begin position="369"/>
        <end position="386"/>
    </location>
</feature>